<dbReference type="GO" id="GO:0004519">
    <property type="term" value="F:endonuclease activity"/>
    <property type="evidence" value="ECO:0007669"/>
    <property type="project" value="UniProtKB-KW"/>
</dbReference>
<feature type="domain" description="HNH nuclease" evidence="1">
    <location>
        <begin position="17"/>
        <end position="62"/>
    </location>
</feature>
<keyword evidence="2" id="KW-0378">Hydrolase</keyword>
<keyword evidence="3" id="KW-1185">Reference proteome</keyword>
<reference evidence="2 3" key="1">
    <citation type="journal article" date="2023" name="Microbiol. Resour. Announc.">
        <title>Whole-genome sequence of Pseudomonas yamanorum OLsAu1 isolated from the edible ectomycorrhizal mushroom Lactarius sp. section Deliciosi.</title>
        <authorList>
            <person name="Ramirez-Mendoza R."/>
            <person name="Angeles-Argaiz R.E."/>
            <person name="Hernandez-Oaxaca D."/>
            <person name="Aguirre-Beltran L."/>
            <person name="Almaraz-Suarez J."/>
            <person name="Perez-Moreno J."/>
        </authorList>
    </citation>
    <scope>NUCLEOTIDE SEQUENCE [LARGE SCALE GENOMIC DNA]</scope>
    <source>
        <strain evidence="2 3">OLsAu1</strain>
    </source>
</reference>
<dbReference type="EC" id="3.1.-.-" evidence="2"/>
<dbReference type="EMBL" id="JAVGXC010000063">
    <property type="protein sequence ID" value="MDR0193189.1"/>
    <property type="molecule type" value="Genomic_DNA"/>
</dbReference>
<evidence type="ECO:0000259" key="1">
    <source>
        <dbReference type="Pfam" id="PF13391"/>
    </source>
</evidence>
<keyword evidence="2" id="KW-0540">Nuclease</keyword>
<dbReference type="Proteomes" id="UP001224477">
    <property type="component" value="Unassembled WGS sequence"/>
</dbReference>
<dbReference type="CDD" id="cd00085">
    <property type="entry name" value="HNHc"/>
    <property type="match status" value="1"/>
</dbReference>
<sequence length="208" mass="24297">MEQLTVEQAAEVAPHTLGEMAHIKGKNKGSNRYDAKQSNIERDDYENLILLCPNHHTLIDKKQNEQKYSVELLLEMKVQHEAKITNRLSPTTILNIDDLKTEISIFLTESHQSWLHYGPNSENAQRNPNSETLHALWLSERLTTIIPNNRTITKLINKNRKFFKRSDQLIISQFMSHVESYEKWVADKIPYQAVIRFPQKFEELIMEG</sequence>
<accession>A0ABU1D118</accession>
<dbReference type="GO" id="GO:0016787">
    <property type="term" value="F:hydrolase activity"/>
    <property type="evidence" value="ECO:0007669"/>
    <property type="project" value="UniProtKB-KW"/>
</dbReference>
<comment type="caution">
    <text evidence="2">The sequence shown here is derived from an EMBL/GenBank/DDBJ whole genome shotgun (WGS) entry which is preliminary data.</text>
</comment>
<dbReference type="InterPro" id="IPR003615">
    <property type="entry name" value="HNH_nuc"/>
</dbReference>
<evidence type="ECO:0000313" key="3">
    <source>
        <dbReference type="Proteomes" id="UP001224477"/>
    </source>
</evidence>
<name>A0ABU1D118_9PSED</name>
<protein>
    <submittedName>
        <fullName evidence="2">HNH endonuclease signature motif containing protein</fullName>
        <ecNumber evidence="2">3.1.-.-</ecNumber>
    </submittedName>
</protein>
<gene>
    <name evidence="2" type="ORF">RCO22_30020</name>
</gene>
<dbReference type="RefSeq" id="WP_309255908.1">
    <property type="nucleotide sequence ID" value="NZ_JAVGXC010000063.1"/>
</dbReference>
<dbReference type="Pfam" id="PF13391">
    <property type="entry name" value="HNH_2"/>
    <property type="match status" value="1"/>
</dbReference>
<proteinExistence type="predicted"/>
<organism evidence="2 3">
    <name type="scientific">Pseudomonas yamanorum</name>
    <dbReference type="NCBI Taxonomy" id="515393"/>
    <lineage>
        <taxon>Bacteria</taxon>
        <taxon>Pseudomonadati</taxon>
        <taxon>Pseudomonadota</taxon>
        <taxon>Gammaproteobacteria</taxon>
        <taxon>Pseudomonadales</taxon>
        <taxon>Pseudomonadaceae</taxon>
        <taxon>Pseudomonas</taxon>
    </lineage>
</organism>
<keyword evidence="2" id="KW-0255">Endonuclease</keyword>
<evidence type="ECO:0000313" key="2">
    <source>
        <dbReference type="EMBL" id="MDR0193189.1"/>
    </source>
</evidence>